<dbReference type="EMBL" id="AJVK01004024">
    <property type="status" value="NOT_ANNOTATED_CDS"/>
    <property type="molecule type" value="Genomic_DNA"/>
</dbReference>
<evidence type="ECO:0000256" key="1">
    <source>
        <dbReference type="ARBA" id="ARBA00001947"/>
    </source>
</evidence>
<dbReference type="Gene3D" id="3.20.20.140">
    <property type="entry name" value="Metal-dependent hydrolases"/>
    <property type="match status" value="2"/>
</dbReference>
<dbReference type="PANTHER" id="PTHR11271:SF6">
    <property type="entry name" value="GUANINE DEAMINASE"/>
    <property type="match status" value="1"/>
</dbReference>
<dbReference type="Gene3D" id="2.30.40.10">
    <property type="entry name" value="Urease, subunit C, domain 1"/>
    <property type="match status" value="2"/>
</dbReference>
<dbReference type="Pfam" id="PF01979">
    <property type="entry name" value="Amidohydro_1"/>
    <property type="match status" value="1"/>
</dbReference>
<evidence type="ECO:0000256" key="4">
    <source>
        <dbReference type="ARBA" id="ARBA00022833"/>
    </source>
</evidence>
<dbReference type="AlphaFoldDB" id="A0A1B0D8B1"/>
<dbReference type="GO" id="GO:0005829">
    <property type="term" value="C:cytosol"/>
    <property type="evidence" value="ECO:0007669"/>
    <property type="project" value="TreeGrafter"/>
</dbReference>
<evidence type="ECO:0000256" key="3">
    <source>
        <dbReference type="ARBA" id="ARBA00022801"/>
    </source>
</evidence>
<dbReference type="SUPFAM" id="SSF51556">
    <property type="entry name" value="Metallo-dependent hydrolases"/>
    <property type="match status" value="1"/>
</dbReference>
<dbReference type="VEuPathDB" id="VectorBase:PPAI003784"/>
<protein>
    <recommendedName>
        <fullName evidence="5">Amidohydrolase-related domain-containing protein</fullName>
    </recommendedName>
</protein>
<dbReference type="InterPro" id="IPR006680">
    <property type="entry name" value="Amidohydro-rel"/>
</dbReference>
<keyword evidence="2" id="KW-0479">Metal-binding</keyword>
<accession>A0A1B0D8B1</accession>
<sequence length="396" mass="43876">MGYLFVGQIVHSKSFDELEVIDNGFLAVENGKIIAIGDATQLPNWRKDTSKYEVIRMTKNQFILPGFIDCHIHAPQMPNIGLGLNMELLDWLKTYTFPMESQYKDSQFAAYVYAKVVAFIEGIKALNSDLISVTITPRFALSCDEYLMNELGKLAKEHNLNIQTHISENLGEIAAVKEVFRAPNYASVYDSANLLTPKCILAHGVHLEDEEIDLLKARGTSVAHCPSSNTNLQSGLCDVLRLRKAGVAVGLGTDISGGSNVSILTTIRDALGVSHHLNFVKKQNIKGTGSVTPQNELQKKVNEEYVPMNYKQALYLATLGGAEALNLSQKIGNFEVGKEFDALLIDIDVDPIDVYTPNVEGIKDKPENLEERIQKFIYTGDDRNISRVFVKGKPVK</sequence>
<dbReference type="InterPro" id="IPR011059">
    <property type="entry name" value="Metal-dep_hydrolase_composite"/>
</dbReference>
<dbReference type="GO" id="GO:0046098">
    <property type="term" value="P:guanine metabolic process"/>
    <property type="evidence" value="ECO:0007669"/>
    <property type="project" value="TreeGrafter"/>
</dbReference>
<comment type="cofactor">
    <cofactor evidence="1">
        <name>Zn(2+)</name>
        <dbReference type="ChEBI" id="CHEBI:29105"/>
    </cofactor>
</comment>
<keyword evidence="4" id="KW-0862">Zinc</keyword>
<dbReference type="EMBL" id="AJVK01004025">
    <property type="status" value="NOT_ANNOTATED_CDS"/>
    <property type="molecule type" value="Genomic_DNA"/>
</dbReference>
<dbReference type="PANTHER" id="PTHR11271">
    <property type="entry name" value="GUANINE DEAMINASE"/>
    <property type="match status" value="1"/>
</dbReference>
<keyword evidence="3" id="KW-0378">Hydrolase</keyword>
<evidence type="ECO:0000313" key="6">
    <source>
        <dbReference type="EnsemblMetazoa" id="PPAI003784-PA"/>
    </source>
</evidence>
<dbReference type="GO" id="GO:0008892">
    <property type="term" value="F:guanine deaminase activity"/>
    <property type="evidence" value="ECO:0007669"/>
    <property type="project" value="TreeGrafter"/>
</dbReference>
<evidence type="ECO:0000313" key="7">
    <source>
        <dbReference type="Proteomes" id="UP000092462"/>
    </source>
</evidence>
<evidence type="ECO:0000256" key="2">
    <source>
        <dbReference type="ARBA" id="ARBA00022723"/>
    </source>
</evidence>
<dbReference type="EnsemblMetazoa" id="PPAI003784-RA">
    <property type="protein sequence ID" value="PPAI003784-PA"/>
    <property type="gene ID" value="PPAI003784"/>
</dbReference>
<reference evidence="6" key="1">
    <citation type="submission" date="2022-08" db="UniProtKB">
        <authorList>
            <consortium name="EnsemblMetazoa"/>
        </authorList>
    </citation>
    <scope>IDENTIFICATION</scope>
    <source>
        <strain evidence="6">Israel</strain>
    </source>
</reference>
<name>A0A1B0D8B1_PHLPP</name>
<feature type="domain" description="Amidohydrolase-related" evidence="5">
    <location>
        <begin position="116"/>
        <end position="395"/>
    </location>
</feature>
<proteinExistence type="predicted"/>
<dbReference type="InterPro" id="IPR051607">
    <property type="entry name" value="Metallo-dep_hydrolases"/>
</dbReference>
<dbReference type="GO" id="GO:0008270">
    <property type="term" value="F:zinc ion binding"/>
    <property type="evidence" value="ECO:0007669"/>
    <property type="project" value="TreeGrafter"/>
</dbReference>
<dbReference type="InterPro" id="IPR032466">
    <property type="entry name" value="Metal_Hydrolase"/>
</dbReference>
<dbReference type="SUPFAM" id="SSF51338">
    <property type="entry name" value="Composite domain of metallo-dependent hydrolases"/>
    <property type="match status" value="2"/>
</dbReference>
<organism evidence="6 7">
    <name type="scientific">Phlebotomus papatasi</name>
    <name type="common">Sandfly</name>
    <dbReference type="NCBI Taxonomy" id="29031"/>
    <lineage>
        <taxon>Eukaryota</taxon>
        <taxon>Metazoa</taxon>
        <taxon>Ecdysozoa</taxon>
        <taxon>Arthropoda</taxon>
        <taxon>Hexapoda</taxon>
        <taxon>Insecta</taxon>
        <taxon>Pterygota</taxon>
        <taxon>Neoptera</taxon>
        <taxon>Endopterygota</taxon>
        <taxon>Diptera</taxon>
        <taxon>Nematocera</taxon>
        <taxon>Psychodoidea</taxon>
        <taxon>Psychodidae</taxon>
        <taxon>Phlebotomus</taxon>
        <taxon>Phlebotomus</taxon>
    </lineage>
</organism>
<dbReference type="EMBL" id="AJVK01004026">
    <property type="status" value="NOT_ANNOTATED_CDS"/>
    <property type="molecule type" value="Genomic_DNA"/>
</dbReference>
<evidence type="ECO:0000259" key="5">
    <source>
        <dbReference type="Pfam" id="PF01979"/>
    </source>
</evidence>
<dbReference type="Proteomes" id="UP000092462">
    <property type="component" value="Unassembled WGS sequence"/>
</dbReference>
<dbReference type="VEuPathDB" id="VectorBase:PPAPM1_011722"/>
<keyword evidence="7" id="KW-1185">Reference proteome</keyword>